<dbReference type="Proteomes" id="UP000250235">
    <property type="component" value="Unassembled WGS sequence"/>
</dbReference>
<name>A0A2Z7BNJ2_9LAMI</name>
<proteinExistence type="predicted"/>
<dbReference type="EMBL" id="KV003925">
    <property type="protein sequence ID" value="KZV36131.1"/>
    <property type="molecule type" value="Genomic_DNA"/>
</dbReference>
<evidence type="ECO:0000313" key="1">
    <source>
        <dbReference type="EMBL" id="KZV36131.1"/>
    </source>
</evidence>
<evidence type="ECO:0000313" key="2">
    <source>
        <dbReference type="Proteomes" id="UP000250235"/>
    </source>
</evidence>
<protein>
    <submittedName>
        <fullName evidence="1">Uncharacterized protein</fullName>
    </submittedName>
</protein>
<dbReference type="AlphaFoldDB" id="A0A2Z7BNJ2"/>
<reference evidence="1 2" key="1">
    <citation type="journal article" date="2015" name="Proc. Natl. Acad. Sci. U.S.A.">
        <title>The resurrection genome of Boea hygrometrica: A blueprint for survival of dehydration.</title>
        <authorList>
            <person name="Xiao L."/>
            <person name="Yang G."/>
            <person name="Zhang L."/>
            <person name="Yang X."/>
            <person name="Zhao S."/>
            <person name="Ji Z."/>
            <person name="Zhou Q."/>
            <person name="Hu M."/>
            <person name="Wang Y."/>
            <person name="Chen M."/>
            <person name="Xu Y."/>
            <person name="Jin H."/>
            <person name="Xiao X."/>
            <person name="Hu G."/>
            <person name="Bao F."/>
            <person name="Hu Y."/>
            <person name="Wan P."/>
            <person name="Li L."/>
            <person name="Deng X."/>
            <person name="Kuang T."/>
            <person name="Xiang C."/>
            <person name="Zhu J.K."/>
            <person name="Oliver M.J."/>
            <person name="He Y."/>
        </authorList>
    </citation>
    <scope>NUCLEOTIDE SEQUENCE [LARGE SCALE GENOMIC DNA]</scope>
    <source>
        <strain evidence="2">cv. XS01</strain>
    </source>
</reference>
<accession>A0A2Z7BNJ2</accession>
<gene>
    <name evidence="1" type="ORF">F511_28627</name>
</gene>
<organism evidence="1 2">
    <name type="scientific">Dorcoceras hygrometricum</name>
    <dbReference type="NCBI Taxonomy" id="472368"/>
    <lineage>
        <taxon>Eukaryota</taxon>
        <taxon>Viridiplantae</taxon>
        <taxon>Streptophyta</taxon>
        <taxon>Embryophyta</taxon>
        <taxon>Tracheophyta</taxon>
        <taxon>Spermatophyta</taxon>
        <taxon>Magnoliopsida</taxon>
        <taxon>eudicotyledons</taxon>
        <taxon>Gunneridae</taxon>
        <taxon>Pentapetalae</taxon>
        <taxon>asterids</taxon>
        <taxon>lamiids</taxon>
        <taxon>Lamiales</taxon>
        <taxon>Gesneriaceae</taxon>
        <taxon>Didymocarpoideae</taxon>
        <taxon>Trichosporeae</taxon>
        <taxon>Loxocarpinae</taxon>
        <taxon>Dorcoceras</taxon>
    </lineage>
</organism>
<sequence length="202" mass="22958">MSCRAMHEDCQGISEIKAQRQLCNKISINHQNPNHNDSASYRDSATTWDSRARRLSRPNHDSVIIRYQRKSGSICGVRSSAHSHQHNTYNQRSNSAHAYKLTFMREISELFSFKLLSTNSSQQKLEPNDEANQLRAVLTDQLTSNLESPSCFPLSCYPQTAHSKNSNQNDEANQLRAVLTDQLTSNLVYAKPKGYQQLTPYP</sequence>
<keyword evidence="2" id="KW-1185">Reference proteome</keyword>